<dbReference type="SUPFAM" id="SSF57630">
    <property type="entry name" value="GLA-domain"/>
    <property type="match status" value="1"/>
</dbReference>
<evidence type="ECO:0000259" key="17">
    <source>
        <dbReference type="PROSITE" id="PS50240"/>
    </source>
</evidence>
<dbReference type="Pfam" id="PF00594">
    <property type="entry name" value="Gla"/>
    <property type="match status" value="1"/>
</dbReference>
<feature type="active site" description="Charge relay system" evidence="12">
    <location>
        <position position="383"/>
    </location>
</feature>
<dbReference type="PROSITE" id="PS00011">
    <property type="entry name" value="GLA_1"/>
    <property type="match status" value="1"/>
</dbReference>
<dbReference type="InterPro" id="IPR000152">
    <property type="entry name" value="EGF-type_Asp/Asn_hydroxyl_site"/>
</dbReference>
<gene>
    <name evidence="19" type="ORF">AGOR_G00064210</name>
</gene>
<dbReference type="EMBL" id="JAERUA010000005">
    <property type="protein sequence ID" value="KAI1899674.1"/>
    <property type="molecule type" value="Genomic_DNA"/>
</dbReference>
<dbReference type="InterPro" id="IPR001881">
    <property type="entry name" value="EGF-like_Ca-bd_dom"/>
</dbReference>
<dbReference type="PIRSF" id="PIRSF001143">
    <property type="entry name" value="Factor_X"/>
    <property type="match status" value="1"/>
</dbReference>
<accession>A0A8T3DV16</accession>
<evidence type="ECO:0000256" key="7">
    <source>
        <dbReference type="ARBA" id="ARBA00022737"/>
    </source>
</evidence>
<evidence type="ECO:0000256" key="15">
    <source>
        <dbReference type="SAM" id="SignalP"/>
    </source>
</evidence>
<feature type="active site" description="Charge relay system" evidence="12">
    <location>
        <position position="284"/>
    </location>
</feature>
<dbReference type="InterPro" id="IPR001254">
    <property type="entry name" value="Trypsin_dom"/>
</dbReference>
<dbReference type="PROSITE" id="PS50998">
    <property type="entry name" value="GLA_2"/>
    <property type="match status" value="1"/>
</dbReference>
<dbReference type="InterPro" id="IPR012224">
    <property type="entry name" value="Pept_S1A_FX"/>
</dbReference>
<dbReference type="FunFam" id="4.10.740.10:FF:000001">
    <property type="entry name" value="vitamin K-dependent protein S"/>
    <property type="match status" value="1"/>
</dbReference>
<dbReference type="CDD" id="cd00054">
    <property type="entry name" value="EGF_CA"/>
    <property type="match status" value="1"/>
</dbReference>
<keyword evidence="8 14" id="KW-0378">Hydrolase</keyword>
<dbReference type="InterPro" id="IPR018114">
    <property type="entry name" value="TRYPSIN_HIS"/>
</dbReference>
<dbReference type="GO" id="GO:0004252">
    <property type="term" value="F:serine-type endopeptidase activity"/>
    <property type="evidence" value="ECO:0007669"/>
    <property type="project" value="InterPro"/>
</dbReference>
<dbReference type="InterPro" id="IPR009003">
    <property type="entry name" value="Peptidase_S1_PA"/>
</dbReference>
<keyword evidence="3" id="KW-0964">Secreted</keyword>
<dbReference type="PRINTS" id="PR00001">
    <property type="entry name" value="GLABLOOD"/>
</dbReference>
<dbReference type="PROSITE" id="PS01186">
    <property type="entry name" value="EGF_2"/>
    <property type="match status" value="1"/>
</dbReference>
<dbReference type="PRINTS" id="PR00722">
    <property type="entry name" value="CHYMOTRYPSIN"/>
</dbReference>
<evidence type="ECO:0000256" key="2">
    <source>
        <dbReference type="ARBA" id="ARBA00022479"/>
    </source>
</evidence>
<dbReference type="SMART" id="SM00181">
    <property type="entry name" value="EGF"/>
    <property type="match status" value="2"/>
</dbReference>
<evidence type="ECO:0008006" key="21">
    <source>
        <dbReference type="Google" id="ProtNLM"/>
    </source>
</evidence>
<sequence length="433" mass="47775">MRVMESNTQRAMFHYLPLFLCWMSVCLGIQGATVFLSRPEASGVLKHRIRRANSFFEELRLPDLERECLEETCSYEEAKEIFSVHENLNEFWRTYAEEDECKSSPCLNGAICLDQPKSYTCVCPSGYEGKSCGIVQGAINCLFRNGECEHFCTEGPGSLRQCACAPGYSLGEDDSSCLPQVPFSCGRVVEHAGPRIVRGSICPKGECPWQAMLELRETYICGGIILDTLWVLTAAHCVWEVPASYLQVTVGEHIRLTPEGTEQVKKVVQVVPHPSYNKTTSDGDIALLKLDSRIELGPYARPVCLPPNNKVFILHTLALVRNSVVSGWGKLAQSGPDSLVLQRLEVPRVPLQTCRAQTNLTITNNMLCAGFLKGGQDSCQGDSGGPLVTRYKNTWFLTGVVSWGKGCAQSGSYGIYTRVSNYLAWISSIMATA</sequence>
<dbReference type="InterPro" id="IPR033116">
    <property type="entry name" value="TRYPSIN_SER"/>
</dbReference>
<dbReference type="Pfam" id="PF00089">
    <property type="entry name" value="Trypsin"/>
    <property type="match status" value="1"/>
</dbReference>
<feature type="disulfide bond" evidence="13">
    <location>
        <begin position="123"/>
        <end position="132"/>
    </location>
</feature>
<evidence type="ECO:0000256" key="8">
    <source>
        <dbReference type="ARBA" id="ARBA00022801"/>
    </source>
</evidence>
<evidence type="ECO:0000256" key="4">
    <source>
        <dbReference type="ARBA" id="ARBA00022536"/>
    </source>
</evidence>
<dbReference type="GO" id="GO:0005509">
    <property type="term" value="F:calcium ion binding"/>
    <property type="evidence" value="ECO:0007669"/>
    <property type="project" value="InterPro"/>
</dbReference>
<dbReference type="InterPro" id="IPR050442">
    <property type="entry name" value="Peptidase_S1_coag_factors"/>
</dbReference>
<dbReference type="SUPFAM" id="SSF50494">
    <property type="entry name" value="Trypsin-like serine proteases"/>
    <property type="match status" value="1"/>
</dbReference>
<evidence type="ECO:0000256" key="10">
    <source>
        <dbReference type="ARBA" id="ARBA00023157"/>
    </source>
</evidence>
<dbReference type="PROSITE" id="PS50240">
    <property type="entry name" value="TRYPSIN_DOM"/>
    <property type="match status" value="1"/>
</dbReference>
<keyword evidence="5 14" id="KW-0645">Protease</keyword>
<dbReference type="SMART" id="SM00069">
    <property type="entry name" value="GLA"/>
    <property type="match status" value="1"/>
</dbReference>
<keyword evidence="2" id="KW-0301">Gamma-carboxyglutamic acid</keyword>
<evidence type="ECO:0000256" key="1">
    <source>
        <dbReference type="ARBA" id="ARBA00004613"/>
    </source>
</evidence>
<evidence type="ECO:0000256" key="14">
    <source>
        <dbReference type="RuleBase" id="RU363034"/>
    </source>
</evidence>
<dbReference type="PROSITE" id="PS50026">
    <property type="entry name" value="EGF_3"/>
    <property type="match status" value="1"/>
</dbReference>
<evidence type="ECO:0000256" key="11">
    <source>
        <dbReference type="ARBA" id="ARBA00023180"/>
    </source>
</evidence>
<evidence type="ECO:0000256" key="12">
    <source>
        <dbReference type="PIRSR" id="PIRSR001143-1"/>
    </source>
</evidence>
<dbReference type="SMART" id="SM00020">
    <property type="entry name" value="Tryp_SPc"/>
    <property type="match status" value="1"/>
</dbReference>
<keyword evidence="4 13" id="KW-0245">EGF-like domain</keyword>
<dbReference type="PANTHER" id="PTHR24278">
    <property type="entry name" value="COAGULATION FACTOR"/>
    <property type="match status" value="1"/>
</dbReference>
<dbReference type="GO" id="GO:0007596">
    <property type="term" value="P:blood coagulation"/>
    <property type="evidence" value="ECO:0007669"/>
    <property type="project" value="InterPro"/>
</dbReference>
<evidence type="ECO:0000313" key="20">
    <source>
        <dbReference type="Proteomes" id="UP000829720"/>
    </source>
</evidence>
<dbReference type="Pfam" id="PF00008">
    <property type="entry name" value="EGF"/>
    <property type="match status" value="1"/>
</dbReference>
<dbReference type="PANTHER" id="PTHR24278:SF34">
    <property type="entry name" value="COAGULATION FACTOR VII,-LIKE"/>
    <property type="match status" value="1"/>
</dbReference>
<dbReference type="InterPro" id="IPR000294">
    <property type="entry name" value="GLA_domain"/>
</dbReference>
<feature type="signal peptide" evidence="15">
    <location>
        <begin position="1"/>
        <end position="28"/>
    </location>
</feature>
<evidence type="ECO:0000256" key="3">
    <source>
        <dbReference type="ARBA" id="ARBA00022525"/>
    </source>
</evidence>
<evidence type="ECO:0000259" key="18">
    <source>
        <dbReference type="PROSITE" id="PS50998"/>
    </source>
</evidence>
<dbReference type="Proteomes" id="UP000829720">
    <property type="component" value="Unassembled WGS sequence"/>
</dbReference>
<evidence type="ECO:0000256" key="5">
    <source>
        <dbReference type="ARBA" id="ARBA00022670"/>
    </source>
</evidence>
<keyword evidence="6 15" id="KW-0732">Signal</keyword>
<dbReference type="GO" id="GO:0006508">
    <property type="term" value="P:proteolysis"/>
    <property type="evidence" value="ECO:0007669"/>
    <property type="project" value="UniProtKB-KW"/>
</dbReference>
<keyword evidence="20" id="KW-1185">Reference proteome</keyword>
<reference evidence="19" key="1">
    <citation type="submission" date="2021-01" db="EMBL/GenBank/DDBJ databases">
        <authorList>
            <person name="Zahm M."/>
            <person name="Roques C."/>
            <person name="Cabau C."/>
            <person name="Klopp C."/>
            <person name="Donnadieu C."/>
            <person name="Jouanno E."/>
            <person name="Lampietro C."/>
            <person name="Louis A."/>
            <person name="Herpin A."/>
            <person name="Echchiki A."/>
            <person name="Berthelot C."/>
            <person name="Parey E."/>
            <person name="Roest-Crollius H."/>
            <person name="Braasch I."/>
            <person name="Postlethwait J."/>
            <person name="Bobe J."/>
            <person name="Montfort J."/>
            <person name="Bouchez O."/>
            <person name="Begum T."/>
            <person name="Mejri S."/>
            <person name="Adams A."/>
            <person name="Chen W.-J."/>
            <person name="Guiguen Y."/>
        </authorList>
    </citation>
    <scope>NUCLEOTIDE SEQUENCE</scope>
    <source>
        <tissue evidence="19">Blood</tissue>
    </source>
</reference>
<dbReference type="PROSITE" id="PS00135">
    <property type="entry name" value="TRYPSIN_SER"/>
    <property type="match status" value="1"/>
</dbReference>
<dbReference type="CDD" id="cd00190">
    <property type="entry name" value="Tryp_SPc"/>
    <property type="match status" value="1"/>
</dbReference>
<comment type="caution">
    <text evidence="13">Lacks conserved residue(s) required for the propagation of feature annotation.</text>
</comment>
<dbReference type="Gene3D" id="4.10.740.10">
    <property type="entry name" value="Coagulation Factor IX"/>
    <property type="match status" value="1"/>
</dbReference>
<dbReference type="PROSITE" id="PS00022">
    <property type="entry name" value="EGF_1"/>
    <property type="match status" value="1"/>
</dbReference>
<feature type="chain" id="PRO_5035800128" description="Coagulation factor VII" evidence="15">
    <location>
        <begin position="29"/>
        <end position="433"/>
    </location>
</feature>
<comment type="subcellular location">
    <subcellularLocation>
        <location evidence="1">Secreted</location>
    </subcellularLocation>
</comment>
<feature type="domain" description="Gla" evidence="18">
    <location>
        <begin position="51"/>
        <end position="97"/>
    </location>
</feature>
<comment type="caution">
    <text evidence="19">The sequence shown here is derived from an EMBL/GenBank/DDBJ whole genome shotgun (WGS) entry which is preliminary data.</text>
</comment>
<dbReference type="InterPro" id="IPR043504">
    <property type="entry name" value="Peptidase_S1_PA_chymotrypsin"/>
</dbReference>
<dbReference type="GO" id="GO:0005615">
    <property type="term" value="C:extracellular space"/>
    <property type="evidence" value="ECO:0007669"/>
    <property type="project" value="TreeGrafter"/>
</dbReference>
<evidence type="ECO:0000256" key="13">
    <source>
        <dbReference type="PROSITE-ProRule" id="PRU00076"/>
    </source>
</evidence>
<dbReference type="AlphaFoldDB" id="A0A8T3DV16"/>
<dbReference type="InterPro" id="IPR035972">
    <property type="entry name" value="GLA-like_dom_SF"/>
</dbReference>
<organism evidence="19 20">
    <name type="scientific">Albula goreensis</name>
    <dbReference type="NCBI Taxonomy" id="1534307"/>
    <lineage>
        <taxon>Eukaryota</taxon>
        <taxon>Metazoa</taxon>
        <taxon>Chordata</taxon>
        <taxon>Craniata</taxon>
        <taxon>Vertebrata</taxon>
        <taxon>Euteleostomi</taxon>
        <taxon>Actinopterygii</taxon>
        <taxon>Neopterygii</taxon>
        <taxon>Teleostei</taxon>
        <taxon>Albuliformes</taxon>
        <taxon>Albulidae</taxon>
        <taxon>Albula</taxon>
    </lineage>
</organism>
<dbReference type="PROSITE" id="PS00134">
    <property type="entry name" value="TRYPSIN_HIS"/>
    <property type="match status" value="1"/>
</dbReference>
<dbReference type="OrthoDB" id="10004439at2759"/>
<proteinExistence type="predicted"/>
<keyword evidence="7" id="KW-0677">Repeat</keyword>
<dbReference type="InterPro" id="IPR000742">
    <property type="entry name" value="EGF"/>
</dbReference>
<keyword evidence="11" id="KW-0325">Glycoprotein</keyword>
<feature type="domain" description="Peptidase S1" evidence="17">
    <location>
        <begin position="196"/>
        <end position="431"/>
    </location>
</feature>
<evidence type="ECO:0000259" key="16">
    <source>
        <dbReference type="PROSITE" id="PS50026"/>
    </source>
</evidence>
<dbReference type="PROSITE" id="PS00010">
    <property type="entry name" value="ASX_HYDROXYL"/>
    <property type="match status" value="1"/>
</dbReference>
<dbReference type="SMART" id="SM00179">
    <property type="entry name" value="EGF_CA"/>
    <property type="match status" value="1"/>
</dbReference>
<dbReference type="FunFam" id="2.10.25.10:FF:000122">
    <property type="entry name" value="Protein crumbs homolog 2"/>
    <property type="match status" value="1"/>
</dbReference>
<keyword evidence="10 13" id="KW-1015">Disulfide bond</keyword>
<keyword evidence="9" id="KW-0106">Calcium</keyword>
<dbReference type="InterPro" id="IPR017857">
    <property type="entry name" value="Coagulation_fac-like_Gla_dom"/>
</dbReference>
<name>A0A8T3DV16_9TELE</name>
<dbReference type="InterPro" id="IPR001314">
    <property type="entry name" value="Peptidase_S1A"/>
</dbReference>
<keyword evidence="14" id="KW-0720">Serine protease</keyword>
<dbReference type="Pfam" id="PF14670">
    <property type="entry name" value="FXa_inhibition"/>
    <property type="match status" value="1"/>
</dbReference>
<evidence type="ECO:0000256" key="9">
    <source>
        <dbReference type="ARBA" id="ARBA00022837"/>
    </source>
</evidence>
<dbReference type="Gene3D" id="2.10.25.10">
    <property type="entry name" value="Laminin"/>
    <property type="match status" value="2"/>
</dbReference>
<evidence type="ECO:0000313" key="19">
    <source>
        <dbReference type="EMBL" id="KAI1899674.1"/>
    </source>
</evidence>
<dbReference type="FunFam" id="2.40.10.10:FF:000013">
    <property type="entry name" value="Coagulation factor X"/>
    <property type="match status" value="1"/>
</dbReference>
<feature type="active site" description="Charge relay system" evidence="12">
    <location>
        <position position="236"/>
    </location>
</feature>
<feature type="domain" description="EGF-like" evidence="16">
    <location>
        <begin position="97"/>
        <end position="133"/>
    </location>
</feature>
<protein>
    <recommendedName>
        <fullName evidence="21">Coagulation factor VII</fullName>
    </recommendedName>
</protein>
<dbReference type="Gene3D" id="2.40.10.10">
    <property type="entry name" value="Trypsin-like serine proteases"/>
    <property type="match status" value="2"/>
</dbReference>
<evidence type="ECO:0000256" key="6">
    <source>
        <dbReference type="ARBA" id="ARBA00022729"/>
    </source>
</evidence>